<keyword evidence="2" id="KW-1185">Reference proteome</keyword>
<comment type="caution">
    <text evidence="1">The sequence shown here is derived from an EMBL/GenBank/DDBJ whole genome shotgun (WGS) entry which is preliminary data.</text>
</comment>
<protein>
    <submittedName>
        <fullName evidence="1">Uncharacterized protein</fullName>
    </submittedName>
</protein>
<evidence type="ECO:0000313" key="2">
    <source>
        <dbReference type="Proteomes" id="UP000649328"/>
    </source>
</evidence>
<dbReference type="AlphaFoldDB" id="A0A8H7LAE3"/>
<dbReference type="EMBL" id="JACBPP010000007">
    <property type="protein sequence ID" value="KAF8000345.1"/>
    <property type="molecule type" value="Genomic_DNA"/>
</dbReference>
<reference evidence="1" key="1">
    <citation type="submission" date="2020-10" db="EMBL/GenBank/DDBJ databases">
        <title>The Whole-Genome Sequence of Metschnikowia persimmonesis, a Novel Endophytic Yeast Species Isolated from Medicinal Plant Diospyros kaki Thumb.</title>
        <authorList>
            <person name="Rahmat E."/>
            <person name="Kang Y."/>
        </authorList>
    </citation>
    <scope>NUCLEOTIDE SEQUENCE</scope>
    <source>
        <strain evidence="1">KIOM G15050</strain>
    </source>
</reference>
<accession>A0A8H7LAE3</accession>
<proteinExistence type="predicted"/>
<sequence length="60" mass="6623">MGVYVEKPLVWKRACRDPLALALGFESRDAGQGSSMDSQTVCHATESKKEKIIKNNKAID</sequence>
<name>A0A8H7LAE3_9ASCO</name>
<organism evidence="1 2">
    <name type="scientific">Metschnikowia pulcherrima</name>
    <dbReference type="NCBI Taxonomy" id="27326"/>
    <lineage>
        <taxon>Eukaryota</taxon>
        <taxon>Fungi</taxon>
        <taxon>Dikarya</taxon>
        <taxon>Ascomycota</taxon>
        <taxon>Saccharomycotina</taxon>
        <taxon>Pichiomycetes</taxon>
        <taxon>Metschnikowiaceae</taxon>
        <taxon>Metschnikowia</taxon>
    </lineage>
</organism>
<gene>
    <name evidence="1" type="ORF">HF325_005274</name>
</gene>
<dbReference type="Proteomes" id="UP000649328">
    <property type="component" value="Unassembled WGS sequence"/>
</dbReference>
<evidence type="ECO:0000313" key="1">
    <source>
        <dbReference type="EMBL" id="KAF8000345.1"/>
    </source>
</evidence>